<protein>
    <submittedName>
        <fullName evidence="3">Uncharacterized protein</fullName>
    </submittedName>
</protein>
<dbReference type="Proteomes" id="UP001642409">
    <property type="component" value="Unassembled WGS sequence"/>
</dbReference>
<organism evidence="3">
    <name type="scientific">Hexamita inflata</name>
    <dbReference type="NCBI Taxonomy" id="28002"/>
    <lineage>
        <taxon>Eukaryota</taxon>
        <taxon>Metamonada</taxon>
        <taxon>Diplomonadida</taxon>
        <taxon>Hexamitidae</taxon>
        <taxon>Hexamitinae</taxon>
        <taxon>Hexamita</taxon>
    </lineage>
</organism>
<keyword evidence="5" id="KW-1185">Reference proteome</keyword>
<comment type="caution">
    <text evidence="3">The sequence shown here is derived from an EMBL/GenBank/DDBJ whole genome shotgun (WGS) entry which is preliminary data.</text>
</comment>
<proteinExistence type="predicted"/>
<evidence type="ECO:0000256" key="2">
    <source>
        <dbReference type="SAM" id="MobiDB-lite"/>
    </source>
</evidence>
<feature type="coiled-coil region" evidence="1">
    <location>
        <begin position="642"/>
        <end position="694"/>
    </location>
</feature>
<feature type="coiled-coil region" evidence="1">
    <location>
        <begin position="737"/>
        <end position="771"/>
    </location>
</feature>
<dbReference type="EMBL" id="CAXDID020000049">
    <property type="protein sequence ID" value="CAL6004641.1"/>
    <property type="molecule type" value="Genomic_DNA"/>
</dbReference>
<reference evidence="3" key="1">
    <citation type="submission" date="2023-06" db="EMBL/GenBank/DDBJ databases">
        <authorList>
            <person name="Kurt Z."/>
        </authorList>
    </citation>
    <scope>NUCLEOTIDE SEQUENCE</scope>
</reference>
<feature type="region of interest" description="Disordered" evidence="2">
    <location>
        <begin position="504"/>
        <end position="531"/>
    </location>
</feature>
<sequence length="792" mass="93835">MPKTKTKKTDSHQLIEDQIMSQRTNFVYNSDLFENDLSPILPSDMLINEIALVKLQINELSDQQLKFNKLLEQVVEDNKASNITIFRNKISENFYKINNQFDEHDKSLKQNKQYIQDYVKTHQNQIYDIQQDIVQLAQEVIKTQQNQRSLNSKFCKQNSKIQTDQKVMKRMLKNTNIYDYYIQHGIQQKTQSKSDVNMKQLEKKFADIQHDIQHQISSFDDMFTKHRGQIKTQIDMQLQKVTETIQKQDEAQMVKNKQLMSTFESFRDVMKEDSEMLKLNFVSLNQNFIDNRTDLNDQIMQTEKKFGELDSNLKKNADQLDIHTRQLQQMHENYESMYEKQTQFDNEFHTVQLQLQRMKEDQIDQKMLQQQRILLDELQIDSERFKREQIADQERVRQFTNQFNTLNQNFLTQNESLSTFQQYINKLKLDIYAELEQKQNQIELIRRNYSIQQINDLIDTKINGNIQVITSQNELNELKFLTTQFQHDLSVLQQTGVSIMHPETQKKAKTRDTSLISEGSSSHITNTFTSHSKNTQNRANVLLSKRVRYMKQGVDDIAHNVQGFEEKLDMLSRALQQRIVIFEQKMKQTLKENQNQQIKVLTEQKDIAARVQVTFEKLTDEKVEIHTHKSFIDGIIEKQTYIDKRMEEVQEKMLEKQQITEEITNQQKSTIKKIQDIQKLLQLTEKRLNDYAQLQFQHEETIQLVKMDHKTVMGTVNELKIVNSSNETRFNEAFDQLNNVKRKIELTNMNLVKYQQQLAILQNQLERTSLKEQAKIGDALLDNATLNLSELD</sequence>
<accession>A0AA86NZN2</accession>
<dbReference type="AlphaFoldDB" id="A0AA86NZN2"/>
<keyword evidence="1" id="KW-0175">Coiled coil</keyword>
<dbReference type="EMBL" id="CATOUU010000424">
    <property type="protein sequence ID" value="CAI9929054.1"/>
    <property type="molecule type" value="Genomic_DNA"/>
</dbReference>
<name>A0AA86NZN2_9EUKA</name>
<evidence type="ECO:0000313" key="5">
    <source>
        <dbReference type="Proteomes" id="UP001642409"/>
    </source>
</evidence>
<feature type="compositionally biased region" description="Polar residues" evidence="2">
    <location>
        <begin position="513"/>
        <end position="531"/>
    </location>
</feature>
<gene>
    <name evidence="3" type="ORF">HINF_LOCUS16699</name>
    <name evidence="4" type="ORF">HINF_LOCUS18983</name>
</gene>
<evidence type="ECO:0000256" key="1">
    <source>
        <dbReference type="SAM" id="Coils"/>
    </source>
</evidence>
<evidence type="ECO:0000313" key="3">
    <source>
        <dbReference type="EMBL" id="CAI9929054.1"/>
    </source>
</evidence>
<evidence type="ECO:0000313" key="4">
    <source>
        <dbReference type="EMBL" id="CAL6004641.1"/>
    </source>
</evidence>
<reference evidence="4 5" key="2">
    <citation type="submission" date="2024-07" db="EMBL/GenBank/DDBJ databases">
        <authorList>
            <person name="Akdeniz Z."/>
        </authorList>
    </citation>
    <scope>NUCLEOTIDE SEQUENCE [LARGE SCALE GENOMIC DNA]</scope>
</reference>